<sequence>ISFVSTHVSGFCELKNLQEDGKVFQEDL</sequence>
<evidence type="ECO:0000313" key="1">
    <source>
        <dbReference type="EMBL" id="MCI45217.1"/>
    </source>
</evidence>
<comment type="caution">
    <text evidence="1">The sequence shown here is derived from an EMBL/GenBank/DDBJ whole genome shotgun (WGS) entry which is preliminary data.</text>
</comment>
<dbReference type="AlphaFoldDB" id="A0A392S9X2"/>
<evidence type="ECO:0000313" key="2">
    <source>
        <dbReference type="Proteomes" id="UP000265520"/>
    </source>
</evidence>
<feature type="non-terminal residue" evidence="1">
    <location>
        <position position="1"/>
    </location>
</feature>
<keyword evidence="2" id="KW-1185">Reference proteome</keyword>
<accession>A0A392S9X2</accession>
<protein>
    <submittedName>
        <fullName evidence="1">Uncharacterized protein</fullName>
    </submittedName>
</protein>
<organism evidence="1 2">
    <name type="scientific">Trifolium medium</name>
    <dbReference type="NCBI Taxonomy" id="97028"/>
    <lineage>
        <taxon>Eukaryota</taxon>
        <taxon>Viridiplantae</taxon>
        <taxon>Streptophyta</taxon>
        <taxon>Embryophyta</taxon>
        <taxon>Tracheophyta</taxon>
        <taxon>Spermatophyta</taxon>
        <taxon>Magnoliopsida</taxon>
        <taxon>eudicotyledons</taxon>
        <taxon>Gunneridae</taxon>
        <taxon>Pentapetalae</taxon>
        <taxon>rosids</taxon>
        <taxon>fabids</taxon>
        <taxon>Fabales</taxon>
        <taxon>Fabaceae</taxon>
        <taxon>Papilionoideae</taxon>
        <taxon>50 kb inversion clade</taxon>
        <taxon>NPAAA clade</taxon>
        <taxon>Hologalegina</taxon>
        <taxon>IRL clade</taxon>
        <taxon>Trifolieae</taxon>
        <taxon>Trifolium</taxon>
    </lineage>
</organism>
<reference evidence="1 2" key="1">
    <citation type="journal article" date="2018" name="Front. Plant Sci.">
        <title>Red Clover (Trifolium pratense) and Zigzag Clover (T. medium) - A Picture of Genomic Similarities and Differences.</title>
        <authorList>
            <person name="Dluhosova J."/>
            <person name="Istvanek J."/>
            <person name="Nedelnik J."/>
            <person name="Repkova J."/>
        </authorList>
    </citation>
    <scope>NUCLEOTIDE SEQUENCE [LARGE SCALE GENOMIC DNA]</scope>
    <source>
        <strain evidence="2">cv. 10/8</strain>
        <tissue evidence="1">Leaf</tissue>
    </source>
</reference>
<dbReference type="EMBL" id="LXQA010340886">
    <property type="protein sequence ID" value="MCI45217.1"/>
    <property type="molecule type" value="Genomic_DNA"/>
</dbReference>
<proteinExistence type="predicted"/>
<dbReference type="Proteomes" id="UP000265520">
    <property type="component" value="Unassembled WGS sequence"/>
</dbReference>
<name>A0A392S9X2_9FABA</name>